<keyword evidence="2" id="KW-1185">Reference proteome</keyword>
<evidence type="ECO:0000313" key="1">
    <source>
        <dbReference type="EMBL" id="KAI6081956.1"/>
    </source>
</evidence>
<dbReference type="EMBL" id="MU394382">
    <property type="protein sequence ID" value="KAI6081956.1"/>
    <property type="molecule type" value="Genomic_DNA"/>
</dbReference>
<sequence>MEHARVPASHPVEGLSLGIFYTSIILAVFSTLVVFIRIYVRWSERIFWWDDGMMAVGLLLFHAEVTISCFATHYGLAKHNSNFTEATASEGTKYLTIWTFLYAASLNLVKSSICVTMLRLTRTMRNFRLTIFALLALTITSFLMIFISTLSICQPVDGNWNKTYVESGRDVCASDRIRMGISYASTVLTVITDIGCAAVPALIVWKTQLDLKTKLLVSVLLSFGSFASVCTMIRAPYIQYYVSKDLLYWQGYVVLWSNIETAVGLIAGSIPVLQKLIMGRFKKPGEHITPHDIITIGSTPPKSRNHRNTFLNPTDTGFTVASVHASRRHSRDWERLDESNPQGIRADYTYEVELSRIEEAESQSSKA</sequence>
<proteinExistence type="predicted"/>
<protein>
    <submittedName>
        <fullName evidence="1">Uncharacterized protein</fullName>
    </submittedName>
</protein>
<gene>
    <name evidence="1" type="ORF">F4821DRAFT_274538</name>
</gene>
<comment type="caution">
    <text evidence="1">The sequence shown here is derived from an EMBL/GenBank/DDBJ whole genome shotgun (WGS) entry which is preliminary data.</text>
</comment>
<reference evidence="1 2" key="1">
    <citation type="journal article" date="2022" name="New Phytol.">
        <title>Ecological generalism drives hyperdiversity of secondary metabolite gene clusters in xylarialean endophytes.</title>
        <authorList>
            <person name="Franco M.E.E."/>
            <person name="Wisecaver J.H."/>
            <person name="Arnold A.E."/>
            <person name="Ju Y.M."/>
            <person name="Slot J.C."/>
            <person name="Ahrendt S."/>
            <person name="Moore L.P."/>
            <person name="Eastman K.E."/>
            <person name="Scott K."/>
            <person name="Konkel Z."/>
            <person name="Mondo S.J."/>
            <person name="Kuo A."/>
            <person name="Hayes R.D."/>
            <person name="Haridas S."/>
            <person name="Andreopoulos B."/>
            <person name="Riley R."/>
            <person name="LaButti K."/>
            <person name="Pangilinan J."/>
            <person name="Lipzen A."/>
            <person name="Amirebrahimi M."/>
            <person name="Yan J."/>
            <person name="Adam C."/>
            <person name="Keymanesh K."/>
            <person name="Ng V."/>
            <person name="Louie K."/>
            <person name="Northen T."/>
            <person name="Drula E."/>
            <person name="Henrissat B."/>
            <person name="Hsieh H.M."/>
            <person name="Youens-Clark K."/>
            <person name="Lutzoni F."/>
            <person name="Miadlikowska J."/>
            <person name="Eastwood D.C."/>
            <person name="Hamelin R.C."/>
            <person name="Grigoriev I.V."/>
            <person name="U'Ren J.M."/>
        </authorList>
    </citation>
    <scope>NUCLEOTIDE SEQUENCE [LARGE SCALE GENOMIC DNA]</scope>
    <source>
        <strain evidence="1 2">ER1909</strain>
    </source>
</reference>
<dbReference type="Proteomes" id="UP001497680">
    <property type="component" value="Unassembled WGS sequence"/>
</dbReference>
<accession>A0ACC0CNL5</accession>
<evidence type="ECO:0000313" key="2">
    <source>
        <dbReference type="Proteomes" id="UP001497680"/>
    </source>
</evidence>
<name>A0ACC0CNL5_9PEZI</name>
<organism evidence="1 2">
    <name type="scientific">Hypoxylon rubiginosum</name>
    <dbReference type="NCBI Taxonomy" id="110542"/>
    <lineage>
        <taxon>Eukaryota</taxon>
        <taxon>Fungi</taxon>
        <taxon>Dikarya</taxon>
        <taxon>Ascomycota</taxon>
        <taxon>Pezizomycotina</taxon>
        <taxon>Sordariomycetes</taxon>
        <taxon>Xylariomycetidae</taxon>
        <taxon>Xylariales</taxon>
        <taxon>Hypoxylaceae</taxon>
        <taxon>Hypoxylon</taxon>
    </lineage>
</organism>